<dbReference type="GO" id="GO:0016747">
    <property type="term" value="F:acyltransferase activity, transferring groups other than amino-acyl groups"/>
    <property type="evidence" value="ECO:0007669"/>
    <property type="project" value="InterPro"/>
</dbReference>
<dbReference type="SUPFAM" id="SSF55729">
    <property type="entry name" value="Acyl-CoA N-acyltransferases (Nat)"/>
    <property type="match status" value="1"/>
</dbReference>
<comment type="caution">
    <text evidence="4">The sequence shown here is derived from an EMBL/GenBank/DDBJ whole genome shotgun (WGS) entry which is preliminary data.</text>
</comment>
<evidence type="ECO:0000313" key="5">
    <source>
        <dbReference type="Proteomes" id="UP000009881"/>
    </source>
</evidence>
<dbReference type="EMBL" id="ANHY01000016">
    <property type="protein sequence ID" value="EKV28442.1"/>
    <property type="molecule type" value="Genomic_DNA"/>
</dbReference>
<dbReference type="CDD" id="cd04301">
    <property type="entry name" value="NAT_SF"/>
    <property type="match status" value="1"/>
</dbReference>
<protein>
    <submittedName>
        <fullName evidence="4">Putative acetyltransferase</fullName>
    </submittedName>
</protein>
<dbReference type="STRING" id="1238182.C882_1016"/>
<dbReference type="Gene3D" id="3.40.630.30">
    <property type="match status" value="1"/>
</dbReference>
<dbReference type="Proteomes" id="UP000009881">
    <property type="component" value="Unassembled WGS sequence"/>
</dbReference>
<proteinExistence type="predicted"/>
<name>K9GTC6_9PROT</name>
<dbReference type="eggNOG" id="COG0456">
    <property type="taxonomic scope" value="Bacteria"/>
</dbReference>
<gene>
    <name evidence="4" type="ORF">C882_1016</name>
</gene>
<dbReference type="InterPro" id="IPR000182">
    <property type="entry name" value="GNAT_dom"/>
</dbReference>
<reference evidence="4 5" key="1">
    <citation type="journal article" date="2013" name="Genome Announc.">
        <title>Draft Genome Sequence of an Alphaproteobacterium, Caenispirillum salinarum AK4(T), Isolated from a Solar Saltern.</title>
        <authorList>
            <person name="Khatri I."/>
            <person name="Singh A."/>
            <person name="Korpole S."/>
            <person name="Pinnaka A.K."/>
            <person name="Subramanian S."/>
        </authorList>
    </citation>
    <scope>NUCLEOTIDE SEQUENCE [LARGE SCALE GENOMIC DNA]</scope>
    <source>
        <strain evidence="4 5">AK4</strain>
    </source>
</reference>
<dbReference type="PROSITE" id="PS51186">
    <property type="entry name" value="GNAT"/>
    <property type="match status" value="1"/>
</dbReference>
<dbReference type="OrthoDB" id="1821130at2"/>
<dbReference type="InterPro" id="IPR016181">
    <property type="entry name" value="Acyl_CoA_acyltransferase"/>
</dbReference>
<dbReference type="AlphaFoldDB" id="K9GTC6"/>
<accession>K9GTC6</accession>
<evidence type="ECO:0000313" key="4">
    <source>
        <dbReference type="EMBL" id="EKV28442.1"/>
    </source>
</evidence>
<evidence type="ECO:0000256" key="1">
    <source>
        <dbReference type="ARBA" id="ARBA00022679"/>
    </source>
</evidence>
<keyword evidence="1 4" id="KW-0808">Transferase</keyword>
<evidence type="ECO:0000256" key="2">
    <source>
        <dbReference type="ARBA" id="ARBA00023315"/>
    </source>
</evidence>
<organism evidence="4 5">
    <name type="scientific">Caenispirillum salinarum AK4</name>
    <dbReference type="NCBI Taxonomy" id="1238182"/>
    <lineage>
        <taxon>Bacteria</taxon>
        <taxon>Pseudomonadati</taxon>
        <taxon>Pseudomonadota</taxon>
        <taxon>Alphaproteobacteria</taxon>
        <taxon>Rhodospirillales</taxon>
        <taxon>Novispirillaceae</taxon>
        <taxon>Caenispirillum</taxon>
    </lineage>
</organism>
<evidence type="ECO:0000259" key="3">
    <source>
        <dbReference type="PROSITE" id="PS51186"/>
    </source>
</evidence>
<keyword evidence="5" id="KW-1185">Reference proteome</keyword>
<dbReference type="RefSeq" id="WP_009541672.1">
    <property type="nucleotide sequence ID" value="NZ_ANHY01000016.1"/>
</dbReference>
<dbReference type="Pfam" id="PF00583">
    <property type="entry name" value="Acetyltransf_1"/>
    <property type="match status" value="1"/>
</dbReference>
<dbReference type="PANTHER" id="PTHR43072:SF51">
    <property type="entry name" value="ABC SUPERFAMILY TRANSPORT PROTEIN"/>
    <property type="match status" value="1"/>
</dbReference>
<keyword evidence="2" id="KW-0012">Acyltransferase</keyword>
<sequence>MDGGGPVIRPLRDGEEAALTALWDACGLTRPWNPPARDIAFARATPTAEILVAEDTDDAGALLASVLCGHEGHRGWMYYVAVRPDRQGTGLGKRMVAAAEDWLARQGCWKVMLMVRRDNAAAQEFYAAQGYEESDVTRHGAVAGG</sequence>
<dbReference type="NCBIfam" id="NF002959">
    <property type="entry name" value="PRK03624.1"/>
    <property type="match status" value="1"/>
</dbReference>
<feature type="domain" description="N-acetyltransferase" evidence="3">
    <location>
        <begin position="6"/>
        <end position="145"/>
    </location>
</feature>
<dbReference type="PANTHER" id="PTHR43072">
    <property type="entry name" value="N-ACETYLTRANSFERASE"/>
    <property type="match status" value="1"/>
</dbReference>